<keyword evidence="6" id="KW-0460">Magnesium</keyword>
<dbReference type="InterPro" id="IPR004365">
    <property type="entry name" value="NA-bd_OB_tRNA"/>
</dbReference>
<dbReference type="GO" id="GO:0046872">
    <property type="term" value="F:metal ion binding"/>
    <property type="evidence" value="ECO:0007669"/>
    <property type="project" value="UniProtKB-KW"/>
</dbReference>
<dbReference type="NCBIfam" id="TIGR01499">
    <property type="entry name" value="folC"/>
    <property type="match status" value="1"/>
</dbReference>
<dbReference type="PANTHER" id="PTHR11136:SF0">
    <property type="entry name" value="DIHYDROFOLATE SYNTHETASE-RELATED"/>
    <property type="match status" value="1"/>
</dbReference>
<dbReference type="PANTHER" id="PTHR11136">
    <property type="entry name" value="FOLYLPOLYGLUTAMATE SYNTHASE-RELATED"/>
    <property type="match status" value="1"/>
</dbReference>
<evidence type="ECO:0000256" key="2">
    <source>
        <dbReference type="ARBA" id="ARBA00022598"/>
    </source>
</evidence>
<dbReference type="SUPFAM" id="SSF53244">
    <property type="entry name" value="MurD-like peptide ligases, peptide-binding domain"/>
    <property type="match status" value="1"/>
</dbReference>
<evidence type="ECO:0000256" key="4">
    <source>
        <dbReference type="ARBA" id="ARBA00022741"/>
    </source>
</evidence>
<dbReference type="InterPro" id="IPR012340">
    <property type="entry name" value="NA-bd_OB-fold"/>
</dbReference>
<sequence>MDGRSRVSHTSGYGDNPFGANYAGGGGFMGADGSQDGQGRRMGTQSLRPVTVRQVLHASQPHSDAPFTFDGAELSQVSIVAWVRSATKNATNVQYTIDDGTGQMDVRKWIDNSMDEGAAVEDIEPNQYVRIMGEIKSFNNKRSITAVSMHVLQDHNEYLFHQLEVIYAHLALTKASGHTTAPSHAGAADMSAYDDAALPKTDSMAADLSQLSALQRRIYQTIAAEAPECPEGVDLQVVKERCRNVDPAEIHLPGKWRHAVRRRSAAGCMDLGLGRVQALLRRVGSPHTQFPIIHVAGTNGKGSTIAFLDSILTNLVGLRSARFNSPHLVTARDSVRVHGGEPIDEAVWDRAVHQTRLADARDVPICATPFELLTVQTLLAFTLLPPESQPDILLIEVGVGGRLDATNVFPRDNVLASVICPIALDHEGLLGKGLRAITLQKAGIVQRQGLCVVADQTPALSIPAPPVLPTPSHEVLEVLQSECESLEARVAYTHVPWAQLRMTQAVNAAGARLVGTLPVYDAQPPHTSTPSPAAYMDFSVEATLARVSGATTAIQTLWAMAHDRTPYPDPWTDLRARIRAKLTPDASLTLCEALHQCRWEGRCEWHTVGDLPVLVDGAHNEASAWALRHYVHFSLHQHAAASVTWIMAFSQGKDVQRMLDVLLQPRDPLSQRVAFVPFSTPVEGMPWVSPASPSALKELVDAHNIHAHVLPNLGAALAWAQSEPMPKPHMVIVCGSLYLVSDFYRDGYAHRRQP</sequence>
<reference evidence="8" key="1">
    <citation type="submission" date="2023-03" db="EMBL/GenBank/DDBJ databases">
        <title>Mating type loci evolution in Malassezia.</title>
        <authorList>
            <person name="Coelho M.A."/>
        </authorList>
    </citation>
    <scope>NUCLEOTIDE SEQUENCE</scope>
    <source>
        <strain evidence="8">CBS 12830</strain>
    </source>
</reference>
<dbReference type="PROSITE" id="PS01011">
    <property type="entry name" value="FOLYLPOLYGLU_SYNT_1"/>
    <property type="match status" value="1"/>
</dbReference>
<feature type="domain" description="OB" evidence="7">
    <location>
        <begin position="77"/>
        <end position="151"/>
    </location>
</feature>
<dbReference type="GO" id="GO:0003676">
    <property type="term" value="F:nucleic acid binding"/>
    <property type="evidence" value="ECO:0007669"/>
    <property type="project" value="InterPro"/>
</dbReference>
<dbReference type="SUPFAM" id="SSF53623">
    <property type="entry name" value="MurD-like peptide ligases, catalytic domain"/>
    <property type="match status" value="1"/>
</dbReference>
<dbReference type="EC" id="6.3.2.12" evidence="8"/>
<keyword evidence="2 8" id="KW-0436">Ligase</keyword>
<protein>
    <submittedName>
        <fullName evidence="8">Dihydrofolate synthase</fullName>
        <ecNumber evidence="8">6.3.2.12</ecNumber>
    </submittedName>
</protein>
<keyword evidence="3" id="KW-0479">Metal-binding</keyword>
<dbReference type="InterPro" id="IPR018109">
    <property type="entry name" value="Folylpolyglutamate_synth_CS"/>
</dbReference>
<accession>A0AAF0EFF3</accession>
<dbReference type="EMBL" id="CP119903">
    <property type="protein sequence ID" value="WFD23615.1"/>
    <property type="molecule type" value="Genomic_DNA"/>
</dbReference>
<dbReference type="Gene3D" id="3.90.190.20">
    <property type="entry name" value="Mur ligase, C-terminal domain"/>
    <property type="match status" value="1"/>
</dbReference>
<dbReference type="GO" id="GO:0005739">
    <property type="term" value="C:mitochondrion"/>
    <property type="evidence" value="ECO:0007669"/>
    <property type="project" value="TreeGrafter"/>
</dbReference>
<dbReference type="SUPFAM" id="SSF50249">
    <property type="entry name" value="Nucleic acid-binding proteins"/>
    <property type="match status" value="1"/>
</dbReference>
<dbReference type="AlphaFoldDB" id="A0AAF0EFF3"/>
<dbReference type="GO" id="GO:0004326">
    <property type="term" value="F:tetrahydrofolylpolyglutamate synthase activity"/>
    <property type="evidence" value="ECO:0007669"/>
    <property type="project" value="InterPro"/>
</dbReference>
<evidence type="ECO:0000256" key="5">
    <source>
        <dbReference type="ARBA" id="ARBA00022840"/>
    </source>
</evidence>
<evidence type="ECO:0000259" key="7">
    <source>
        <dbReference type="Pfam" id="PF01336"/>
    </source>
</evidence>
<evidence type="ECO:0000256" key="1">
    <source>
        <dbReference type="ARBA" id="ARBA00008276"/>
    </source>
</evidence>
<dbReference type="CDD" id="cd04478">
    <property type="entry name" value="RPA2_DBD_D"/>
    <property type="match status" value="1"/>
</dbReference>
<dbReference type="InterPro" id="IPR036565">
    <property type="entry name" value="Mur-like_cat_sf"/>
</dbReference>
<gene>
    <name evidence="8" type="primary">FOL3_1</name>
    <name evidence="8" type="ORF">MEQU1_002309</name>
</gene>
<dbReference type="GO" id="GO:0005524">
    <property type="term" value="F:ATP binding"/>
    <property type="evidence" value="ECO:0007669"/>
    <property type="project" value="UniProtKB-KW"/>
</dbReference>
<proteinExistence type="inferred from homology"/>
<dbReference type="InterPro" id="IPR001645">
    <property type="entry name" value="Folylpolyglutamate_synth"/>
</dbReference>
<dbReference type="GO" id="GO:0008841">
    <property type="term" value="F:dihydrofolate synthase activity"/>
    <property type="evidence" value="ECO:0007669"/>
    <property type="project" value="UniProtKB-EC"/>
</dbReference>
<dbReference type="Pfam" id="PF01336">
    <property type="entry name" value="tRNA_anti-codon"/>
    <property type="match status" value="1"/>
</dbReference>
<keyword evidence="9" id="KW-1185">Reference proteome</keyword>
<organism evidence="8 9">
    <name type="scientific">Malassezia equina</name>
    <dbReference type="NCBI Taxonomy" id="1381935"/>
    <lineage>
        <taxon>Eukaryota</taxon>
        <taxon>Fungi</taxon>
        <taxon>Dikarya</taxon>
        <taxon>Basidiomycota</taxon>
        <taxon>Ustilaginomycotina</taxon>
        <taxon>Malasseziomycetes</taxon>
        <taxon>Malasseziales</taxon>
        <taxon>Malasseziaceae</taxon>
        <taxon>Malassezia</taxon>
    </lineage>
</organism>
<keyword evidence="4" id="KW-0547">Nucleotide-binding</keyword>
<dbReference type="Proteomes" id="UP001214415">
    <property type="component" value="Chromosome 4"/>
</dbReference>
<evidence type="ECO:0000313" key="8">
    <source>
        <dbReference type="EMBL" id="WFD23615.1"/>
    </source>
</evidence>
<dbReference type="InterPro" id="IPR036615">
    <property type="entry name" value="Mur_ligase_C_dom_sf"/>
</dbReference>
<name>A0AAF0EFF3_9BASI</name>
<dbReference type="Gene3D" id="3.40.1190.10">
    <property type="entry name" value="Mur-like, catalytic domain"/>
    <property type="match status" value="1"/>
</dbReference>
<evidence type="ECO:0000313" key="9">
    <source>
        <dbReference type="Proteomes" id="UP001214415"/>
    </source>
</evidence>
<comment type="similarity">
    <text evidence="1">Belongs to the folylpolyglutamate synthase family.</text>
</comment>
<evidence type="ECO:0000256" key="3">
    <source>
        <dbReference type="ARBA" id="ARBA00022723"/>
    </source>
</evidence>
<keyword evidence="5" id="KW-0067">ATP-binding</keyword>
<dbReference type="Gene3D" id="2.40.50.140">
    <property type="entry name" value="Nucleic acid-binding proteins"/>
    <property type="match status" value="1"/>
</dbReference>
<evidence type="ECO:0000256" key="6">
    <source>
        <dbReference type="ARBA" id="ARBA00022842"/>
    </source>
</evidence>
<dbReference type="GO" id="GO:0005829">
    <property type="term" value="C:cytosol"/>
    <property type="evidence" value="ECO:0007669"/>
    <property type="project" value="TreeGrafter"/>
</dbReference>